<proteinExistence type="predicted"/>
<reference evidence="3 4" key="1">
    <citation type="submission" date="2020-06" db="EMBL/GenBank/DDBJ databases">
        <title>WGS assembly of Ceratodon purpureus strain R40.</title>
        <authorList>
            <person name="Carey S.B."/>
            <person name="Jenkins J."/>
            <person name="Shu S."/>
            <person name="Lovell J.T."/>
            <person name="Sreedasyam A."/>
            <person name="Maumus F."/>
            <person name="Tiley G.P."/>
            <person name="Fernandez-Pozo N."/>
            <person name="Barry K."/>
            <person name="Chen C."/>
            <person name="Wang M."/>
            <person name="Lipzen A."/>
            <person name="Daum C."/>
            <person name="Saski C.A."/>
            <person name="Payton A.C."/>
            <person name="Mcbreen J.C."/>
            <person name="Conrad R.E."/>
            <person name="Kollar L.M."/>
            <person name="Olsson S."/>
            <person name="Huttunen S."/>
            <person name="Landis J.B."/>
            <person name="Wickett N.J."/>
            <person name="Johnson M.G."/>
            <person name="Rensing S.A."/>
            <person name="Grimwood J."/>
            <person name="Schmutz J."/>
            <person name="Mcdaniel S.F."/>
        </authorList>
    </citation>
    <scope>NUCLEOTIDE SEQUENCE [LARGE SCALE GENOMIC DNA]</scope>
    <source>
        <strain evidence="3 4">R40</strain>
    </source>
</reference>
<evidence type="ECO:0000256" key="1">
    <source>
        <dbReference type="SAM" id="MobiDB-lite"/>
    </source>
</evidence>
<protein>
    <submittedName>
        <fullName evidence="3">Uncharacterized protein</fullName>
    </submittedName>
</protein>
<feature type="region of interest" description="Disordered" evidence="1">
    <location>
        <begin position="1"/>
        <end position="33"/>
    </location>
</feature>
<sequence>MNERQNHNLPKQSFQTSLKTRSPIIHSKHHSIPTLIERTLDCSTHIQNTRLHAKYRTPSQKINSQLFSSIRPSMSCDKPGKPDRPSTPPGQSLPATKRTSEEGSKRPRHPKVHRSRFSCVASNSFD</sequence>
<dbReference type="EMBL" id="CM026427">
    <property type="protein sequence ID" value="KAG0570376.1"/>
    <property type="molecule type" value="Genomic_DNA"/>
</dbReference>
<dbReference type="AlphaFoldDB" id="A0A8T0HHP6"/>
<evidence type="ECO:0000313" key="3">
    <source>
        <dbReference type="EMBL" id="KAG0570377.1"/>
    </source>
</evidence>
<gene>
    <name evidence="2" type="ORF">KC19_6G157400</name>
    <name evidence="3" type="ORF">KC19_6G157500</name>
</gene>
<dbReference type="Proteomes" id="UP000822688">
    <property type="component" value="Chromosome 6"/>
</dbReference>
<comment type="caution">
    <text evidence="3">The sequence shown here is derived from an EMBL/GenBank/DDBJ whole genome shotgun (WGS) entry which is preliminary data.</text>
</comment>
<feature type="compositionally biased region" description="Polar residues" evidence="1">
    <location>
        <begin position="7"/>
        <end position="20"/>
    </location>
</feature>
<accession>A0A8T0HHP6</accession>
<feature type="compositionally biased region" description="Basic residues" evidence="1">
    <location>
        <begin position="106"/>
        <end position="116"/>
    </location>
</feature>
<keyword evidence="4" id="KW-1185">Reference proteome</keyword>
<dbReference type="EMBL" id="CM026427">
    <property type="protein sequence ID" value="KAG0570377.1"/>
    <property type="molecule type" value="Genomic_DNA"/>
</dbReference>
<feature type="region of interest" description="Disordered" evidence="1">
    <location>
        <begin position="52"/>
        <end position="126"/>
    </location>
</feature>
<name>A0A8T0HHP6_CERPU</name>
<evidence type="ECO:0000313" key="2">
    <source>
        <dbReference type="EMBL" id="KAG0570376.1"/>
    </source>
</evidence>
<feature type="compositionally biased region" description="Polar residues" evidence="1">
    <location>
        <begin position="57"/>
        <end position="72"/>
    </location>
</feature>
<organism evidence="3 4">
    <name type="scientific">Ceratodon purpureus</name>
    <name type="common">Fire moss</name>
    <name type="synonym">Dicranum purpureum</name>
    <dbReference type="NCBI Taxonomy" id="3225"/>
    <lineage>
        <taxon>Eukaryota</taxon>
        <taxon>Viridiplantae</taxon>
        <taxon>Streptophyta</taxon>
        <taxon>Embryophyta</taxon>
        <taxon>Bryophyta</taxon>
        <taxon>Bryophytina</taxon>
        <taxon>Bryopsida</taxon>
        <taxon>Dicranidae</taxon>
        <taxon>Pseudoditrichales</taxon>
        <taxon>Ditrichaceae</taxon>
        <taxon>Ceratodon</taxon>
    </lineage>
</organism>
<evidence type="ECO:0000313" key="4">
    <source>
        <dbReference type="Proteomes" id="UP000822688"/>
    </source>
</evidence>